<sequence>MPNYFGGAAPVENCPDVSPIEAYAVFMRYCVMTTNPPDRTDESLIALRRILRATELFARDLAHAVGLTPAQLRVLQIVAEKSSVTPKMLANQMGVSQATVTALVDKLVTRELVQRVPSEQDRRQINVVVTAQGLNRLVDAPDALQQRYVRAFTGLADWEQAQLVSSLERVADMLDAQDIDASPVLTTGDIRTGKKTDGGTS</sequence>
<organism evidence="2 3">
    <name type="scientific">Thalassovita taeanensis</name>
    <dbReference type="NCBI Taxonomy" id="657014"/>
    <lineage>
        <taxon>Bacteria</taxon>
        <taxon>Pseudomonadati</taxon>
        <taxon>Pseudomonadota</taxon>
        <taxon>Alphaproteobacteria</taxon>
        <taxon>Rhodobacterales</taxon>
        <taxon>Roseobacteraceae</taxon>
        <taxon>Thalassovita</taxon>
    </lineage>
</organism>
<dbReference type="SUPFAM" id="SSF46785">
    <property type="entry name" value="Winged helix' DNA-binding domain"/>
    <property type="match status" value="1"/>
</dbReference>
<accession>A0A1H9G7X2</accession>
<proteinExistence type="predicted"/>
<gene>
    <name evidence="2" type="ORF">SAMN04488092_10772</name>
</gene>
<dbReference type="Gene3D" id="1.10.10.10">
    <property type="entry name" value="Winged helix-like DNA-binding domain superfamily/Winged helix DNA-binding domain"/>
    <property type="match status" value="1"/>
</dbReference>
<dbReference type="PANTHER" id="PTHR33164:SF89">
    <property type="entry name" value="MARR FAMILY REGULATORY PROTEIN"/>
    <property type="match status" value="1"/>
</dbReference>
<dbReference type="Proteomes" id="UP000198634">
    <property type="component" value="Unassembled WGS sequence"/>
</dbReference>
<protein>
    <submittedName>
        <fullName evidence="2">DNA-binding transcriptional regulator, MarR family</fullName>
    </submittedName>
</protein>
<dbReference type="EMBL" id="FOEP01000007">
    <property type="protein sequence ID" value="SEQ46133.1"/>
    <property type="molecule type" value="Genomic_DNA"/>
</dbReference>
<dbReference type="PANTHER" id="PTHR33164">
    <property type="entry name" value="TRANSCRIPTIONAL REGULATOR, MARR FAMILY"/>
    <property type="match status" value="1"/>
</dbReference>
<dbReference type="InterPro" id="IPR039422">
    <property type="entry name" value="MarR/SlyA-like"/>
</dbReference>
<dbReference type="SMART" id="SM00347">
    <property type="entry name" value="HTH_MARR"/>
    <property type="match status" value="1"/>
</dbReference>
<dbReference type="InterPro" id="IPR036390">
    <property type="entry name" value="WH_DNA-bd_sf"/>
</dbReference>
<dbReference type="GO" id="GO:0003700">
    <property type="term" value="F:DNA-binding transcription factor activity"/>
    <property type="evidence" value="ECO:0007669"/>
    <property type="project" value="InterPro"/>
</dbReference>
<dbReference type="InterPro" id="IPR000835">
    <property type="entry name" value="HTH_MarR-typ"/>
</dbReference>
<keyword evidence="3" id="KW-1185">Reference proteome</keyword>
<dbReference type="GO" id="GO:0003677">
    <property type="term" value="F:DNA binding"/>
    <property type="evidence" value="ECO:0007669"/>
    <property type="project" value="UniProtKB-KW"/>
</dbReference>
<dbReference type="STRING" id="657014.SAMN04488092_10772"/>
<evidence type="ECO:0000313" key="2">
    <source>
        <dbReference type="EMBL" id="SEQ46133.1"/>
    </source>
</evidence>
<name>A0A1H9G7X2_9RHOB</name>
<dbReference type="AlphaFoldDB" id="A0A1H9G7X2"/>
<reference evidence="2 3" key="1">
    <citation type="submission" date="2016-10" db="EMBL/GenBank/DDBJ databases">
        <authorList>
            <person name="de Groot N.N."/>
        </authorList>
    </citation>
    <scope>NUCLEOTIDE SEQUENCE [LARGE SCALE GENOMIC DNA]</scope>
    <source>
        <strain evidence="2 3">DSM 22007</strain>
    </source>
</reference>
<evidence type="ECO:0000313" key="3">
    <source>
        <dbReference type="Proteomes" id="UP000198634"/>
    </source>
</evidence>
<evidence type="ECO:0000259" key="1">
    <source>
        <dbReference type="PROSITE" id="PS50995"/>
    </source>
</evidence>
<dbReference type="Pfam" id="PF01047">
    <property type="entry name" value="MarR"/>
    <property type="match status" value="1"/>
</dbReference>
<feature type="domain" description="HTH marR-type" evidence="1">
    <location>
        <begin position="40"/>
        <end position="172"/>
    </location>
</feature>
<dbReference type="GO" id="GO:0006950">
    <property type="term" value="P:response to stress"/>
    <property type="evidence" value="ECO:0007669"/>
    <property type="project" value="TreeGrafter"/>
</dbReference>
<dbReference type="PROSITE" id="PS50995">
    <property type="entry name" value="HTH_MARR_2"/>
    <property type="match status" value="1"/>
</dbReference>
<dbReference type="InterPro" id="IPR036388">
    <property type="entry name" value="WH-like_DNA-bd_sf"/>
</dbReference>
<keyword evidence="2" id="KW-0238">DNA-binding</keyword>